<keyword evidence="4" id="KW-1015">Disulfide bond</keyword>
<evidence type="ECO:0000313" key="9">
    <source>
        <dbReference type="Proteomes" id="UP000053958"/>
    </source>
</evidence>
<dbReference type="Pfam" id="PF00445">
    <property type="entry name" value="Ribonuclease_T2"/>
    <property type="match status" value="1"/>
</dbReference>
<feature type="signal peptide" evidence="7">
    <location>
        <begin position="1"/>
        <end position="17"/>
    </location>
</feature>
<sequence>MIRAIAAVAFLGGAVSASLYGESNLNHSCVLSDPVWSCSAQATPAHVDTCCSETFGGLVMATQFWNTYTGLESQGQLLPAQSWTMHGLWPDFCNGSYTQYCDLSRQYDPAPSPNTTTGLPNGTVVPPWTGPTIDTFITPFGKYDLLAWMNKYWVNQNAPNHALWAHEFSKHATCYSTFDLPCYGPNAPPHIDVLDFFTTAINYFRRHPTYQWLAAADITPSNKTSYTLAHIQTALRRASGATPYLGCTGPRFNETEAGKGSLDNGYTVLDEVWYYMHVLGRPQDMVSVPLDASIAAGSDTTCARSEGAIWYYERASGSERPKKLDYGLD</sequence>
<dbReference type="PANTHER" id="PTHR11240:SF17">
    <property type="entry name" value="RIBONUCLEASE T2"/>
    <property type="match status" value="1"/>
</dbReference>
<dbReference type="InterPro" id="IPR001568">
    <property type="entry name" value="RNase_T2-like"/>
</dbReference>
<dbReference type="Gene3D" id="3.90.730.10">
    <property type="entry name" value="Ribonuclease T2-like"/>
    <property type="match status" value="1"/>
</dbReference>
<protein>
    <recommendedName>
        <fullName evidence="2">ribonuclease T2</fullName>
        <ecNumber evidence="2">4.6.1.19</ecNumber>
    </recommendedName>
</protein>
<evidence type="ECO:0000256" key="6">
    <source>
        <dbReference type="RuleBase" id="RU004328"/>
    </source>
</evidence>
<dbReference type="InterPro" id="IPR033130">
    <property type="entry name" value="RNase_T2_His_AS_2"/>
</dbReference>
<feature type="active site" evidence="5">
    <location>
        <position position="167"/>
    </location>
</feature>
<keyword evidence="3" id="KW-0255">Endonuclease</keyword>
<evidence type="ECO:0000256" key="5">
    <source>
        <dbReference type="PIRSR" id="PIRSR633697-1"/>
    </source>
</evidence>
<dbReference type="PROSITE" id="PS00530">
    <property type="entry name" value="RNASE_T2_1"/>
    <property type="match status" value="1"/>
</dbReference>
<dbReference type="GO" id="GO:0005576">
    <property type="term" value="C:extracellular region"/>
    <property type="evidence" value="ECO:0007669"/>
    <property type="project" value="TreeGrafter"/>
</dbReference>
<feature type="chain" id="PRO_5002481863" description="ribonuclease T2" evidence="7">
    <location>
        <begin position="18"/>
        <end position="329"/>
    </location>
</feature>
<evidence type="ECO:0000256" key="2">
    <source>
        <dbReference type="ARBA" id="ARBA00012571"/>
    </source>
</evidence>
<dbReference type="GO" id="GO:0033897">
    <property type="term" value="F:ribonuclease T2 activity"/>
    <property type="evidence" value="ECO:0007669"/>
    <property type="project" value="UniProtKB-EC"/>
</dbReference>
<comment type="caution">
    <text evidence="8">The sequence shown here is derived from an EMBL/GenBank/DDBJ whole genome shotgun (WGS) entry which is preliminary data.</text>
</comment>
<evidence type="ECO:0000256" key="7">
    <source>
        <dbReference type="SAM" id="SignalP"/>
    </source>
</evidence>
<dbReference type="GO" id="GO:0006401">
    <property type="term" value="P:RNA catabolic process"/>
    <property type="evidence" value="ECO:0007669"/>
    <property type="project" value="TreeGrafter"/>
</dbReference>
<keyword evidence="3" id="KW-0378">Hydrolase</keyword>
<dbReference type="EC" id="4.6.1.19" evidence="2"/>
<name>A0A0F4YRL7_RASE3</name>
<feature type="active site" evidence="5">
    <location>
        <position position="171"/>
    </location>
</feature>
<dbReference type="AlphaFoldDB" id="A0A0F4YRL7"/>
<dbReference type="GeneID" id="25317608"/>
<evidence type="ECO:0000256" key="1">
    <source>
        <dbReference type="ARBA" id="ARBA00007469"/>
    </source>
</evidence>
<reference evidence="8 9" key="1">
    <citation type="submission" date="2015-04" db="EMBL/GenBank/DDBJ databases">
        <authorList>
            <person name="Heijne W.H."/>
            <person name="Fedorova N.D."/>
            <person name="Nierman W.C."/>
            <person name="Vollebregt A.W."/>
            <person name="Zhao Z."/>
            <person name="Wu L."/>
            <person name="Kumar M."/>
            <person name="Stam H."/>
            <person name="van den Berg M.A."/>
            <person name="Pel H.J."/>
        </authorList>
    </citation>
    <scope>NUCLEOTIDE SEQUENCE [LARGE SCALE GENOMIC DNA]</scope>
    <source>
        <strain evidence="8 9">CBS 393.64</strain>
    </source>
</reference>
<accession>A0A0F4YRL7</accession>
<proteinExistence type="inferred from homology"/>
<feature type="active site" evidence="5">
    <location>
        <position position="86"/>
    </location>
</feature>
<dbReference type="PROSITE" id="PS00531">
    <property type="entry name" value="RNASE_T2_2"/>
    <property type="match status" value="1"/>
</dbReference>
<dbReference type="CDD" id="cd01061">
    <property type="entry name" value="RNase_T2_euk"/>
    <property type="match status" value="1"/>
</dbReference>
<dbReference type="InterPro" id="IPR033697">
    <property type="entry name" value="Ribonuclease_T2_eukaryotic"/>
</dbReference>
<dbReference type="GO" id="GO:0003723">
    <property type="term" value="F:RNA binding"/>
    <property type="evidence" value="ECO:0007669"/>
    <property type="project" value="InterPro"/>
</dbReference>
<evidence type="ECO:0000313" key="8">
    <source>
        <dbReference type="EMBL" id="KKA20725.1"/>
    </source>
</evidence>
<dbReference type="RefSeq" id="XP_013327337.1">
    <property type="nucleotide sequence ID" value="XM_013471883.1"/>
</dbReference>
<gene>
    <name evidence="8" type="ORF">T310_5263</name>
</gene>
<evidence type="ECO:0000256" key="4">
    <source>
        <dbReference type="ARBA" id="ARBA00023157"/>
    </source>
</evidence>
<keyword evidence="7" id="KW-0732">Signal</keyword>
<dbReference type="InterPro" id="IPR036430">
    <property type="entry name" value="RNase_T2-like_sf"/>
</dbReference>
<dbReference type="EMBL" id="LASV01000237">
    <property type="protein sequence ID" value="KKA20725.1"/>
    <property type="molecule type" value="Genomic_DNA"/>
</dbReference>
<dbReference type="OrthoDB" id="435754at2759"/>
<dbReference type="InterPro" id="IPR018188">
    <property type="entry name" value="RNase_T2_His_AS_1"/>
</dbReference>
<dbReference type="Proteomes" id="UP000053958">
    <property type="component" value="Unassembled WGS sequence"/>
</dbReference>
<evidence type="ECO:0000256" key="3">
    <source>
        <dbReference type="ARBA" id="ARBA00022759"/>
    </source>
</evidence>
<keyword evidence="9" id="KW-1185">Reference proteome</keyword>
<keyword evidence="3" id="KW-0540">Nuclease</keyword>
<dbReference type="STRING" id="1408163.A0A0F4YRL7"/>
<dbReference type="SUPFAM" id="SSF55895">
    <property type="entry name" value="Ribonuclease Rh-like"/>
    <property type="match status" value="1"/>
</dbReference>
<comment type="similarity">
    <text evidence="1 6">Belongs to the RNase T2 family.</text>
</comment>
<organism evidence="8 9">
    <name type="scientific">Rasamsonia emersonii (strain ATCC 16479 / CBS 393.64 / IMI 116815)</name>
    <dbReference type="NCBI Taxonomy" id="1408163"/>
    <lineage>
        <taxon>Eukaryota</taxon>
        <taxon>Fungi</taxon>
        <taxon>Dikarya</taxon>
        <taxon>Ascomycota</taxon>
        <taxon>Pezizomycotina</taxon>
        <taxon>Eurotiomycetes</taxon>
        <taxon>Eurotiomycetidae</taxon>
        <taxon>Eurotiales</taxon>
        <taxon>Trichocomaceae</taxon>
        <taxon>Rasamsonia</taxon>
    </lineage>
</organism>
<dbReference type="PANTHER" id="PTHR11240">
    <property type="entry name" value="RIBONUCLEASE T2"/>
    <property type="match status" value="1"/>
</dbReference>